<dbReference type="InterPro" id="IPR036908">
    <property type="entry name" value="RlpA-like_sf"/>
</dbReference>
<keyword evidence="2 4" id="KW-0732">Signal</keyword>
<dbReference type="InterPro" id="IPR036749">
    <property type="entry name" value="Expansin_CBD_sf"/>
</dbReference>
<dbReference type="PROSITE" id="PS50842">
    <property type="entry name" value="EXPANSIN_EG45"/>
    <property type="match status" value="1"/>
</dbReference>
<organism evidence="6 7">
    <name type="scientific">Cavenderia fasciculata</name>
    <name type="common">Slime mold</name>
    <name type="synonym">Dictyostelium fasciculatum</name>
    <dbReference type="NCBI Taxonomy" id="261658"/>
    <lineage>
        <taxon>Eukaryota</taxon>
        <taxon>Amoebozoa</taxon>
        <taxon>Evosea</taxon>
        <taxon>Eumycetozoa</taxon>
        <taxon>Dictyostelia</taxon>
        <taxon>Acytosteliales</taxon>
        <taxon>Cavenderiaceae</taxon>
        <taxon>Cavenderia</taxon>
    </lineage>
</organism>
<evidence type="ECO:0000259" key="5">
    <source>
        <dbReference type="PROSITE" id="PS50842"/>
    </source>
</evidence>
<name>F4PUA4_CACFS</name>
<feature type="chain" id="PRO_5003315733" description="Expansin-like EG45 domain-containing protein" evidence="4">
    <location>
        <begin position="21"/>
        <end position="274"/>
    </location>
</feature>
<evidence type="ECO:0000256" key="2">
    <source>
        <dbReference type="ARBA" id="ARBA00022729"/>
    </source>
</evidence>
<evidence type="ECO:0000256" key="1">
    <source>
        <dbReference type="ARBA" id="ARBA00005392"/>
    </source>
</evidence>
<dbReference type="OrthoDB" id="5823761at2759"/>
<feature type="domain" description="Expansin-like EG45" evidence="5">
    <location>
        <begin position="46"/>
        <end position="151"/>
    </location>
</feature>
<accession>F4PUA4</accession>
<sequence length="274" mass="30351">MKIIVLLLLLSIIFFNVTISESHLQCPAGTWNGDVATGTWYDTPNNGNCGYKDLFGPLGPGTDQIVAINSHMFDGTTECGQCYRLYLENKTMDVIVTDKCPDAGWCDSERPHFDINKDAFYKIFRTPADKGIIEIKDGMTFVKIPCPFTKGNIKVRTKEGASQFWASFLVFNHIIGVKGVDLVLGDTPDTRIPLERTSYNYFAAYLNFGTKPFTLIISSIFDQEVNITMNSPSGDSVKDTGEQFTEYDRECYSNIDPSLNSAASSSTLSNTVGT</sequence>
<dbReference type="InterPro" id="IPR007112">
    <property type="entry name" value="Expansin/allergen_DPBB_dom"/>
</dbReference>
<evidence type="ECO:0000313" key="7">
    <source>
        <dbReference type="Proteomes" id="UP000007797"/>
    </source>
</evidence>
<dbReference type="InterPro" id="IPR051477">
    <property type="entry name" value="Expansin_CellWall"/>
</dbReference>
<dbReference type="STRING" id="1054147.F4PUA4"/>
<dbReference type="Proteomes" id="UP000007797">
    <property type="component" value="Unassembled WGS sequence"/>
</dbReference>
<comment type="similarity">
    <text evidence="1">Belongs to the expansin family. Expansin A subfamily.</text>
</comment>
<evidence type="ECO:0000256" key="3">
    <source>
        <dbReference type="ARBA" id="ARBA00023157"/>
    </source>
</evidence>
<keyword evidence="3" id="KW-1015">Disulfide bond</keyword>
<dbReference type="EMBL" id="GL883010">
    <property type="protein sequence ID" value="EGG21819.1"/>
    <property type="molecule type" value="Genomic_DNA"/>
</dbReference>
<gene>
    <name evidence="6" type="ORF">DFA_01705</name>
</gene>
<proteinExistence type="inferred from homology"/>
<evidence type="ECO:0000313" key="6">
    <source>
        <dbReference type="EMBL" id="EGG21819.1"/>
    </source>
</evidence>
<dbReference type="Gene3D" id="2.40.40.10">
    <property type="entry name" value="RlpA-like domain"/>
    <property type="match status" value="1"/>
</dbReference>
<dbReference type="PANTHER" id="PTHR31836:SF21">
    <property type="entry name" value="EXPANSIN-LIKE PROTEIN 7"/>
    <property type="match status" value="1"/>
</dbReference>
<dbReference type="SUPFAM" id="SSF50685">
    <property type="entry name" value="Barwin-like endoglucanases"/>
    <property type="match status" value="1"/>
</dbReference>
<dbReference type="PANTHER" id="PTHR31836">
    <property type="match status" value="1"/>
</dbReference>
<dbReference type="Gene3D" id="2.60.40.760">
    <property type="entry name" value="Expansin, cellulose-binding-like domain"/>
    <property type="match status" value="1"/>
</dbReference>
<dbReference type="AlphaFoldDB" id="F4PUA4"/>
<dbReference type="CDD" id="cd22271">
    <property type="entry name" value="DPBB_EXP_N-like"/>
    <property type="match status" value="1"/>
</dbReference>
<reference evidence="7" key="1">
    <citation type="journal article" date="2011" name="Genome Res.">
        <title>Phylogeny-wide analysis of social amoeba genomes highlights ancient origins for complex intercellular communication.</title>
        <authorList>
            <person name="Heidel A.J."/>
            <person name="Lawal H.M."/>
            <person name="Felder M."/>
            <person name="Schilde C."/>
            <person name="Helps N.R."/>
            <person name="Tunggal B."/>
            <person name="Rivero F."/>
            <person name="John U."/>
            <person name="Schleicher M."/>
            <person name="Eichinger L."/>
            <person name="Platzer M."/>
            <person name="Noegel A.A."/>
            <person name="Schaap P."/>
            <person name="Gloeckner G."/>
        </authorList>
    </citation>
    <scope>NUCLEOTIDE SEQUENCE [LARGE SCALE GENOMIC DNA]</scope>
    <source>
        <strain evidence="7">SH3</strain>
    </source>
</reference>
<evidence type="ECO:0000256" key="4">
    <source>
        <dbReference type="SAM" id="SignalP"/>
    </source>
</evidence>
<keyword evidence="7" id="KW-1185">Reference proteome</keyword>
<dbReference type="RefSeq" id="XP_004359669.1">
    <property type="nucleotide sequence ID" value="XM_004359612.1"/>
</dbReference>
<dbReference type="KEGG" id="dfa:DFA_01705"/>
<protein>
    <recommendedName>
        <fullName evidence="5">Expansin-like EG45 domain-containing protein</fullName>
    </recommendedName>
</protein>
<dbReference type="GeneID" id="14873468"/>
<feature type="signal peptide" evidence="4">
    <location>
        <begin position="1"/>
        <end position="20"/>
    </location>
</feature>
<dbReference type="OMA" id="DNAGASC"/>